<dbReference type="InterPro" id="IPR012347">
    <property type="entry name" value="Ferritin-like"/>
</dbReference>
<comment type="caution">
    <text evidence="2">The sequence shown here is derived from an EMBL/GenBank/DDBJ whole genome shotgun (WGS) entry which is preliminary data.</text>
</comment>
<evidence type="ECO:0000313" key="3">
    <source>
        <dbReference type="Proteomes" id="UP001549019"/>
    </source>
</evidence>
<dbReference type="Proteomes" id="UP001549019">
    <property type="component" value="Unassembled WGS sequence"/>
</dbReference>
<protein>
    <recommendedName>
        <fullName evidence="4">Spore coat protein</fullName>
    </recommendedName>
</protein>
<accession>A0ABV2EB23</accession>
<reference evidence="2 3" key="1">
    <citation type="submission" date="2024-05" db="EMBL/GenBank/DDBJ databases">
        <title>Genomic Encyclopedia of Type Strains, Phase IV (KMG-IV): sequencing the most valuable type-strain genomes for metagenomic binning, comparative biology and taxonomic classification.</title>
        <authorList>
            <person name="Goeker M."/>
        </authorList>
    </citation>
    <scope>NUCLEOTIDE SEQUENCE [LARGE SCALE GENOMIC DNA]</scope>
    <source>
        <strain evidence="2 3">DSM 25286</strain>
    </source>
</reference>
<feature type="region of interest" description="Disordered" evidence="1">
    <location>
        <begin position="1"/>
        <end position="21"/>
    </location>
</feature>
<evidence type="ECO:0008006" key="4">
    <source>
        <dbReference type="Google" id="ProtNLM"/>
    </source>
</evidence>
<dbReference type="EMBL" id="JBDZDV010000005">
    <property type="protein sequence ID" value="MET3111629.1"/>
    <property type="molecule type" value="Genomic_DNA"/>
</dbReference>
<keyword evidence="3" id="KW-1185">Reference proteome</keyword>
<proteinExistence type="predicted"/>
<evidence type="ECO:0000313" key="2">
    <source>
        <dbReference type="EMBL" id="MET3111629.1"/>
    </source>
</evidence>
<gene>
    <name evidence="2" type="ORF">ABHD89_002044</name>
</gene>
<name>A0ABV2EB23_9STAP</name>
<organism evidence="2 3">
    <name type="scientific">Salinicoccus halitifaciens</name>
    <dbReference type="NCBI Taxonomy" id="1073415"/>
    <lineage>
        <taxon>Bacteria</taxon>
        <taxon>Bacillati</taxon>
        <taxon>Bacillota</taxon>
        <taxon>Bacilli</taxon>
        <taxon>Bacillales</taxon>
        <taxon>Staphylococcaceae</taxon>
        <taxon>Salinicoccus</taxon>
    </lineage>
</organism>
<sequence length="77" mass="8838">MAKNSNKNKNKNQTAQKPNLAVHETLELHEVLTVKQAAYLKANMMEEIAKDKDLKQIIRKDARNSKKAIKEIQELLP</sequence>
<evidence type="ECO:0000256" key="1">
    <source>
        <dbReference type="SAM" id="MobiDB-lite"/>
    </source>
</evidence>
<dbReference type="RefSeq" id="WP_230821280.1">
    <property type="nucleotide sequence ID" value="NZ_JAJNCU010000002.1"/>
</dbReference>
<feature type="compositionally biased region" description="Basic residues" evidence="1">
    <location>
        <begin position="1"/>
        <end position="10"/>
    </location>
</feature>
<dbReference type="Gene3D" id="1.20.1260.10">
    <property type="match status" value="1"/>
</dbReference>